<evidence type="ECO:0000313" key="1">
    <source>
        <dbReference type="EMBL" id="EDW37854.1"/>
    </source>
</evidence>
<name>B4HB51_DROPE</name>
<dbReference type="AlphaFoldDB" id="B4HB51"/>
<protein>
    <submittedName>
        <fullName evidence="1">GL19713</fullName>
    </submittedName>
</protein>
<accession>B4HB51</accession>
<dbReference type="HOGENOM" id="CLU_2335829_0_0_1"/>
<evidence type="ECO:0000313" key="2">
    <source>
        <dbReference type="Proteomes" id="UP000008744"/>
    </source>
</evidence>
<gene>
    <name evidence="1" type="primary">Dper\GL19713</name>
    <name evidence="1" type="ORF">Dper_GL19713</name>
</gene>
<proteinExistence type="predicted"/>
<dbReference type="EMBL" id="CH479247">
    <property type="protein sequence ID" value="EDW37854.1"/>
    <property type="molecule type" value="Genomic_DNA"/>
</dbReference>
<keyword evidence="2" id="KW-1185">Reference proteome</keyword>
<sequence>MAGAGAGAAGSDVVYLVEDPWNAANQLPEIPCTRMRELDVLMNLGVNEALEHPICHCQALLRARIQNIEALALLEDAFKRTPQQPLAYAENSSILEDF</sequence>
<organism evidence="2">
    <name type="scientific">Drosophila persimilis</name>
    <name type="common">Fruit fly</name>
    <dbReference type="NCBI Taxonomy" id="7234"/>
    <lineage>
        <taxon>Eukaryota</taxon>
        <taxon>Metazoa</taxon>
        <taxon>Ecdysozoa</taxon>
        <taxon>Arthropoda</taxon>
        <taxon>Hexapoda</taxon>
        <taxon>Insecta</taxon>
        <taxon>Pterygota</taxon>
        <taxon>Neoptera</taxon>
        <taxon>Endopterygota</taxon>
        <taxon>Diptera</taxon>
        <taxon>Brachycera</taxon>
        <taxon>Muscomorpha</taxon>
        <taxon>Ephydroidea</taxon>
        <taxon>Drosophilidae</taxon>
        <taxon>Drosophila</taxon>
        <taxon>Sophophora</taxon>
    </lineage>
</organism>
<reference evidence="1 2" key="1">
    <citation type="journal article" date="2007" name="Nature">
        <title>Evolution of genes and genomes on the Drosophila phylogeny.</title>
        <authorList>
            <consortium name="Drosophila 12 Genomes Consortium"/>
            <person name="Clark A.G."/>
            <person name="Eisen M.B."/>
            <person name="Smith D.R."/>
            <person name="Bergman C.M."/>
            <person name="Oliver B."/>
            <person name="Markow T.A."/>
            <person name="Kaufman T.C."/>
            <person name="Kellis M."/>
            <person name="Gelbart W."/>
            <person name="Iyer V.N."/>
            <person name="Pollard D.A."/>
            <person name="Sackton T.B."/>
            <person name="Larracuente A.M."/>
            <person name="Singh N.D."/>
            <person name="Abad J.P."/>
            <person name="Abt D.N."/>
            <person name="Adryan B."/>
            <person name="Aguade M."/>
            <person name="Akashi H."/>
            <person name="Anderson W.W."/>
            <person name="Aquadro C.F."/>
            <person name="Ardell D.H."/>
            <person name="Arguello R."/>
            <person name="Artieri C.G."/>
            <person name="Barbash D.A."/>
            <person name="Barker D."/>
            <person name="Barsanti P."/>
            <person name="Batterham P."/>
            <person name="Batzoglou S."/>
            <person name="Begun D."/>
            <person name="Bhutkar A."/>
            <person name="Blanco E."/>
            <person name="Bosak S.A."/>
            <person name="Bradley R.K."/>
            <person name="Brand A.D."/>
            <person name="Brent M.R."/>
            <person name="Brooks A.N."/>
            <person name="Brown R.H."/>
            <person name="Butlin R.K."/>
            <person name="Caggese C."/>
            <person name="Calvi B.R."/>
            <person name="Bernardo de Carvalho A."/>
            <person name="Caspi A."/>
            <person name="Castrezana S."/>
            <person name="Celniker S.E."/>
            <person name="Chang J.L."/>
            <person name="Chapple C."/>
            <person name="Chatterji S."/>
            <person name="Chinwalla A."/>
            <person name="Civetta A."/>
            <person name="Clifton S.W."/>
            <person name="Comeron J.M."/>
            <person name="Costello J.C."/>
            <person name="Coyne J.A."/>
            <person name="Daub J."/>
            <person name="David R.G."/>
            <person name="Delcher A.L."/>
            <person name="Delehaunty K."/>
            <person name="Do C.B."/>
            <person name="Ebling H."/>
            <person name="Edwards K."/>
            <person name="Eickbush T."/>
            <person name="Evans J.D."/>
            <person name="Filipski A."/>
            <person name="Findeiss S."/>
            <person name="Freyhult E."/>
            <person name="Fulton L."/>
            <person name="Fulton R."/>
            <person name="Garcia A.C."/>
            <person name="Gardiner A."/>
            <person name="Garfield D.A."/>
            <person name="Garvin B.E."/>
            <person name="Gibson G."/>
            <person name="Gilbert D."/>
            <person name="Gnerre S."/>
            <person name="Godfrey J."/>
            <person name="Good R."/>
            <person name="Gotea V."/>
            <person name="Gravely B."/>
            <person name="Greenberg A.J."/>
            <person name="Griffiths-Jones S."/>
            <person name="Gross S."/>
            <person name="Guigo R."/>
            <person name="Gustafson E.A."/>
            <person name="Haerty W."/>
            <person name="Hahn M.W."/>
            <person name="Halligan D.L."/>
            <person name="Halpern A.L."/>
            <person name="Halter G.M."/>
            <person name="Han M.V."/>
            <person name="Heger A."/>
            <person name="Hillier L."/>
            <person name="Hinrichs A.S."/>
            <person name="Holmes I."/>
            <person name="Hoskins R.A."/>
            <person name="Hubisz M.J."/>
            <person name="Hultmark D."/>
            <person name="Huntley M.A."/>
            <person name="Jaffe D.B."/>
            <person name="Jagadeeshan S."/>
            <person name="Jeck W.R."/>
            <person name="Johnson J."/>
            <person name="Jones C.D."/>
            <person name="Jordan W.C."/>
            <person name="Karpen G.H."/>
            <person name="Kataoka E."/>
            <person name="Keightley P.D."/>
            <person name="Kheradpour P."/>
            <person name="Kirkness E.F."/>
            <person name="Koerich L.B."/>
            <person name="Kristiansen K."/>
            <person name="Kudrna D."/>
            <person name="Kulathinal R.J."/>
            <person name="Kumar S."/>
            <person name="Kwok R."/>
            <person name="Lander E."/>
            <person name="Langley C.H."/>
            <person name="Lapoint R."/>
            <person name="Lazzaro B.P."/>
            <person name="Lee S.J."/>
            <person name="Levesque L."/>
            <person name="Li R."/>
            <person name="Lin C.F."/>
            <person name="Lin M.F."/>
            <person name="Lindblad-Toh K."/>
            <person name="Llopart A."/>
            <person name="Long M."/>
            <person name="Low L."/>
            <person name="Lozovsky E."/>
            <person name="Lu J."/>
            <person name="Luo M."/>
            <person name="Machado C.A."/>
            <person name="Makalowski W."/>
            <person name="Marzo M."/>
            <person name="Matsuda M."/>
            <person name="Matzkin L."/>
            <person name="McAllister B."/>
            <person name="McBride C.S."/>
            <person name="McKernan B."/>
            <person name="McKernan K."/>
            <person name="Mendez-Lago M."/>
            <person name="Minx P."/>
            <person name="Mollenhauer M.U."/>
            <person name="Montooth K."/>
            <person name="Mount S.M."/>
            <person name="Mu X."/>
            <person name="Myers E."/>
            <person name="Negre B."/>
            <person name="Newfeld S."/>
            <person name="Nielsen R."/>
            <person name="Noor M.A."/>
            <person name="O'Grady P."/>
            <person name="Pachter L."/>
            <person name="Papaceit M."/>
            <person name="Parisi M.J."/>
            <person name="Parisi M."/>
            <person name="Parts L."/>
            <person name="Pedersen J.S."/>
            <person name="Pesole G."/>
            <person name="Phillippy A.M."/>
            <person name="Ponting C.P."/>
            <person name="Pop M."/>
            <person name="Porcelli D."/>
            <person name="Powell J.R."/>
            <person name="Prohaska S."/>
            <person name="Pruitt K."/>
            <person name="Puig M."/>
            <person name="Quesneville H."/>
            <person name="Ram K.R."/>
            <person name="Rand D."/>
            <person name="Rasmussen M.D."/>
            <person name="Reed L.K."/>
            <person name="Reenan R."/>
            <person name="Reily A."/>
            <person name="Remington K.A."/>
            <person name="Rieger T.T."/>
            <person name="Ritchie M.G."/>
            <person name="Robin C."/>
            <person name="Rogers Y.H."/>
            <person name="Rohde C."/>
            <person name="Rozas J."/>
            <person name="Rubenfield M.J."/>
            <person name="Ruiz A."/>
            <person name="Russo S."/>
            <person name="Salzberg S.L."/>
            <person name="Sanchez-Gracia A."/>
            <person name="Saranga D.J."/>
            <person name="Sato H."/>
            <person name="Schaeffer S.W."/>
            <person name="Schatz M.C."/>
            <person name="Schlenke T."/>
            <person name="Schwartz R."/>
            <person name="Segarra C."/>
            <person name="Singh R.S."/>
            <person name="Sirot L."/>
            <person name="Sirota M."/>
            <person name="Sisneros N.B."/>
            <person name="Smith C.D."/>
            <person name="Smith T.F."/>
            <person name="Spieth J."/>
            <person name="Stage D.E."/>
            <person name="Stark A."/>
            <person name="Stephan W."/>
            <person name="Strausberg R.L."/>
            <person name="Strempel S."/>
            <person name="Sturgill D."/>
            <person name="Sutton G."/>
            <person name="Sutton G.G."/>
            <person name="Tao W."/>
            <person name="Teichmann S."/>
            <person name="Tobari Y.N."/>
            <person name="Tomimura Y."/>
            <person name="Tsolas J.M."/>
            <person name="Valente V.L."/>
            <person name="Venter E."/>
            <person name="Venter J.C."/>
            <person name="Vicario S."/>
            <person name="Vieira F.G."/>
            <person name="Vilella A.J."/>
            <person name="Villasante A."/>
            <person name="Walenz B."/>
            <person name="Wang J."/>
            <person name="Wasserman M."/>
            <person name="Watts T."/>
            <person name="Wilson D."/>
            <person name="Wilson R.K."/>
            <person name="Wing R.A."/>
            <person name="Wolfner M.F."/>
            <person name="Wong A."/>
            <person name="Wong G.K."/>
            <person name="Wu C.I."/>
            <person name="Wu G."/>
            <person name="Yamamoto D."/>
            <person name="Yang H.P."/>
            <person name="Yang S.P."/>
            <person name="Yorke J.A."/>
            <person name="Yoshida K."/>
            <person name="Zdobnov E."/>
            <person name="Zhang P."/>
            <person name="Zhang Y."/>
            <person name="Zimin A.V."/>
            <person name="Baldwin J."/>
            <person name="Abdouelleil A."/>
            <person name="Abdulkadir J."/>
            <person name="Abebe A."/>
            <person name="Abera B."/>
            <person name="Abreu J."/>
            <person name="Acer S.C."/>
            <person name="Aftuck L."/>
            <person name="Alexander A."/>
            <person name="An P."/>
            <person name="Anderson E."/>
            <person name="Anderson S."/>
            <person name="Arachi H."/>
            <person name="Azer M."/>
            <person name="Bachantsang P."/>
            <person name="Barry A."/>
            <person name="Bayul T."/>
            <person name="Berlin A."/>
            <person name="Bessette D."/>
            <person name="Bloom T."/>
            <person name="Blye J."/>
            <person name="Boguslavskiy L."/>
            <person name="Bonnet C."/>
            <person name="Boukhgalter B."/>
            <person name="Bourzgui I."/>
            <person name="Brown A."/>
            <person name="Cahill P."/>
            <person name="Channer S."/>
            <person name="Cheshatsang Y."/>
            <person name="Chuda L."/>
            <person name="Citroen M."/>
            <person name="Collymore A."/>
            <person name="Cooke P."/>
            <person name="Costello M."/>
            <person name="D'Aco K."/>
            <person name="Daza R."/>
            <person name="De Haan G."/>
            <person name="DeGray S."/>
            <person name="DeMaso C."/>
            <person name="Dhargay N."/>
            <person name="Dooley K."/>
            <person name="Dooley E."/>
            <person name="Doricent M."/>
            <person name="Dorje P."/>
            <person name="Dorjee K."/>
            <person name="Dupes A."/>
            <person name="Elong R."/>
            <person name="Falk J."/>
            <person name="Farina A."/>
            <person name="Faro S."/>
            <person name="Ferguson D."/>
            <person name="Fisher S."/>
            <person name="Foley C.D."/>
            <person name="Franke A."/>
            <person name="Friedrich D."/>
            <person name="Gadbois L."/>
            <person name="Gearin G."/>
            <person name="Gearin C.R."/>
            <person name="Giannoukos G."/>
            <person name="Goode T."/>
            <person name="Graham J."/>
            <person name="Grandbois E."/>
            <person name="Grewal S."/>
            <person name="Gyaltsen K."/>
            <person name="Hafez N."/>
            <person name="Hagos B."/>
            <person name="Hall J."/>
            <person name="Henson C."/>
            <person name="Hollinger A."/>
            <person name="Honan T."/>
            <person name="Huard M.D."/>
            <person name="Hughes L."/>
            <person name="Hurhula B."/>
            <person name="Husby M.E."/>
            <person name="Kamat A."/>
            <person name="Kanga B."/>
            <person name="Kashin S."/>
            <person name="Khazanovich D."/>
            <person name="Kisner P."/>
            <person name="Lance K."/>
            <person name="Lara M."/>
            <person name="Lee W."/>
            <person name="Lennon N."/>
            <person name="Letendre F."/>
            <person name="LeVine R."/>
            <person name="Lipovsky A."/>
            <person name="Liu X."/>
            <person name="Liu J."/>
            <person name="Liu S."/>
            <person name="Lokyitsang T."/>
            <person name="Lokyitsang Y."/>
            <person name="Lubonja R."/>
            <person name="Lui A."/>
            <person name="MacDonald P."/>
            <person name="Magnisalis V."/>
            <person name="Maru K."/>
            <person name="Matthews C."/>
            <person name="McCusker W."/>
            <person name="McDonough S."/>
            <person name="Mehta T."/>
            <person name="Meldrim J."/>
            <person name="Meneus L."/>
            <person name="Mihai O."/>
            <person name="Mihalev A."/>
            <person name="Mihova T."/>
            <person name="Mittelman R."/>
            <person name="Mlenga V."/>
            <person name="Montmayeur A."/>
            <person name="Mulrain L."/>
            <person name="Navidi A."/>
            <person name="Naylor J."/>
            <person name="Negash T."/>
            <person name="Nguyen T."/>
            <person name="Nguyen N."/>
            <person name="Nicol R."/>
            <person name="Norbu C."/>
            <person name="Norbu N."/>
            <person name="Novod N."/>
            <person name="O'Neill B."/>
            <person name="Osman S."/>
            <person name="Markiewicz E."/>
            <person name="Oyono O.L."/>
            <person name="Patti C."/>
            <person name="Phunkhang P."/>
            <person name="Pierre F."/>
            <person name="Priest M."/>
            <person name="Raghuraman S."/>
            <person name="Rege F."/>
            <person name="Reyes R."/>
            <person name="Rise C."/>
            <person name="Rogov P."/>
            <person name="Ross K."/>
            <person name="Ryan E."/>
            <person name="Settipalli S."/>
            <person name="Shea T."/>
            <person name="Sherpa N."/>
            <person name="Shi L."/>
            <person name="Shih D."/>
            <person name="Sparrow T."/>
            <person name="Spaulding J."/>
            <person name="Stalker J."/>
            <person name="Stange-Thomann N."/>
            <person name="Stavropoulos S."/>
            <person name="Stone C."/>
            <person name="Strader C."/>
            <person name="Tesfaye S."/>
            <person name="Thomson T."/>
            <person name="Thoulutsang Y."/>
            <person name="Thoulutsang D."/>
            <person name="Topham K."/>
            <person name="Topping I."/>
            <person name="Tsamla T."/>
            <person name="Vassiliev H."/>
            <person name="Vo A."/>
            <person name="Wangchuk T."/>
            <person name="Wangdi T."/>
            <person name="Weiand M."/>
            <person name="Wilkinson J."/>
            <person name="Wilson A."/>
            <person name="Yadav S."/>
            <person name="Young G."/>
            <person name="Yu Q."/>
            <person name="Zembek L."/>
            <person name="Zhong D."/>
            <person name="Zimmer A."/>
            <person name="Zwirko Z."/>
            <person name="Jaffe D.B."/>
            <person name="Alvarez P."/>
            <person name="Brockman W."/>
            <person name="Butler J."/>
            <person name="Chin C."/>
            <person name="Gnerre S."/>
            <person name="Grabherr M."/>
            <person name="Kleber M."/>
            <person name="Mauceli E."/>
            <person name="MacCallum I."/>
        </authorList>
    </citation>
    <scope>NUCLEOTIDE SEQUENCE [LARGE SCALE GENOMIC DNA]</scope>
    <source>
        <strain evidence="2">MSH-3 / Tucson 14011-0111.49</strain>
    </source>
</reference>
<dbReference type="Proteomes" id="UP000008744">
    <property type="component" value="Unassembled WGS sequence"/>
</dbReference>